<sequence>MPSLEQLEKWRTCYELICDCVSQITLKREVERLSDMIWTDYGGEDVTNDPFDGTWEGGAILEMQIFRRLLCRDDYYDSDIDEAQRRLKSNPNYMTVIELGTCKENDQLIIRLDTNVI</sequence>
<dbReference type="KEGG" id="gaw:V144x_04010"/>
<dbReference type="RefSeq" id="WP_144980576.1">
    <property type="nucleotide sequence ID" value="NZ_CP037920.1"/>
</dbReference>
<proteinExistence type="predicted"/>
<evidence type="ECO:0000313" key="1">
    <source>
        <dbReference type="EMBL" id="QDT94967.1"/>
    </source>
</evidence>
<organism evidence="1 2">
    <name type="scientific">Gimesia aquarii</name>
    <dbReference type="NCBI Taxonomy" id="2527964"/>
    <lineage>
        <taxon>Bacteria</taxon>
        <taxon>Pseudomonadati</taxon>
        <taxon>Planctomycetota</taxon>
        <taxon>Planctomycetia</taxon>
        <taxon>Planctomycetales</taxon>
        <taxon>Planctomycetaceae</taxon>
        <taxon>Gimesia</taxon>
    </lineage>
</organism>
<dbReference type="AlphaFoldDB" id="A0A517VPM3"/>
<evidence type="ECO:0000313" key="2">
    <source>
        <dbReference type="Proteomes" id="UP000318704"/>
    </source>
</evidence>
<dbReference type="EMBL" id="CP037920">
    <property type="protein sequence ID" value="QDT94967.1"/>
    <property type="molecule type" value="Genomic_DNA"/>
</dbReference>
<dbReference type="Proteomes" id="UP000318704">
    <property type="component" value="Chromosome"/>
</dbReference>
<reference evidence="1 2" key="1">
    <citation type="submission" date="2019-03" db="EMBL/GenBank/DDBJ databases">
        <title>Deep-cultivation of Planctomycetes and their phenomic and genomic characterization uncovers novel biology.</title>
        <authorList>
            <person name="Wiegand S."/>
            <person name="Jogler M."/>
            <person name="Boedeker C."/>
            <person name="Pinto D."/>
            <person name="Vollmers J."/>
            <person name="Rivas-Marin E."/>
            <person name="Kohn T."/>
            <person name="Peeters S.H."/>
            <person name="Heuer A."/>
            <person name="Rast P."/>
            <person name="Oberbeckmann S."/>
            <person name="Bunk B."/>
            <person name="Jeske O."/>
            <person name="Meyerdierks A."/>
            <person name="Storesund J.E."/>
            <person name="Kallscheuer N."/>
            <person name="Luecker S."/>
            <person name="Lage O.M."/>
            <person name="Pohl T."/>
            <person name="Merkel B.J."/>
            <person name="Hornburger P."/>
            <person name="Mueller R.-W."/>
            <person name="Bruemmer F."/>
            <person name="Labrenz M."/>
            <person name="Spormann A.M."/>
            <person name="Op den Camp H."/>
            <person name="Overmann J."/>
            <person name="Amann R."/>
            <person name="Jetten M.S.M."/>
            <person name="Mascher T."/>
            <person name="Medema M.H."/>
            <person name="Devos D.P."/>
            <person name="Kaster A.-K."/>
            <person name="Ovreas L."/>
            <person name="Rohde M."/>
            <person name="Galperin M.Y."/>
            <person name="Jogler C."/>
        </authorList>
    </citation>
    <scope>NUCLEOTIDE SEQUENCE [LARGE SCALE GENOMIC DNA]</scope>
    <source>
        <strain evidence="1 2">V144</strain>
    </source>
</reference>
<gene>
    <name evidence="1" type="ORF">V144x_04010</name>
</gene>
<name>A0A517VPM3_9PLAN</name>
<accession>A0A517VPM3</accession>
<protein>
    <submittedName>
        <fullName evidence="1">Uncharacterized protein</fullName>
    </submittedName>
</protein>